<sequence>MPTTQRLPFNSDQQQINQPVTMIQDPPNQQQQQPLSAYQSSTNKFRSQSGLIELLGTRTVKAPSNPISPKSETELKSQQCDENGANAMADNSAVPRSSYMCRKCRAHGRLIAVRQHKRNCPYKHCSCSVCSLVNYGRHIVARQIALYRDQKNNHNDEGGNLGRGSRGDKTRGADKIDSEDEGPHCRRCRNHGKTNPWKGHKKVCPFYYCICQQCILITLRKSNEKNLREVVQESYKELGLKMSKKQQISENANFVAPFYNKKTSKSGQEKQPHNQEQELPPAYQESYGLRWRNHESGIESAENNTRFLQANVQQQNDFYNVRAHHAAAFAAAAAAAVAFQQENVMTSIDSVPPLKEESHMDCGAQQMSQVEYPLQDNWICGNEIKCALSPKGITSTQMEEFSGHNGFNTFWQSGSLQSIRNEEQLRTGKLSW</sequence>
<evidence type="ECO:0000256" key="5">
    <source>
        <dbReference type="PROSITE-ProRule" id="PRU00070"/>
    </source>
</evidence>
<keyword evidence="9" id="KW-1185">Reference proteome</keyword>
<feature type="region of interest" description="Disordered" evidence="6">
    <location>
        <begin position="1"/>
        <end position="42"/>
    </location>
</feature>
<dbReference type="WBParaSite" id="HNAJ_0001353001-mRNA-1">
    <property type="protein sequence ID" value="HNAJ_0001353001-mRNA-1"/>
    <property type="gene ID" value="HNAJ_0001353001"/>
</dbReference>
<keyword evidence="3 5" id="KW-0238">DNA-binding</keyword>
<dbReference type="SUPFAM" id="SSF82927">
    <property type="entry name" value="Cysteine-rich DNA binding domain, (DM domain)"/>
    <property type="match status" value="2"/>
</dbReference>
<dbReference type="PROSITE" id="PS40000">
    <property type="entry name" value="DM_1"/>
    <property type="match status" value="2"/>
</dbReference>
<feature type="region of interest" description="Disordered" evidence="6">
    <location>
        <begin position="262"/>
        <end position="281"/>
    </location>
</feature>
<dbReference type="InterPro" id="IPR036407">
    <property type="entry name" value="DM_DNA-bd_sf"/>
</dbReference>
<dbReference type="OrthoDB" id="6162476at2759"/>
<dbReference type="GO" id="GO:0000978">
    <property type="term" value="F:RNA polymerase II cis-regulatory region sequence-specific DNA binding"/>
    <property type="evidence" value="ECO:0007669"/>
    <property type="project" value="TreeGrafter"/>
</dbReference>
<gene>
    <name evidence="8" type="ORF">HNAJ_LOCUS13504</name>
</gene>
<accession>A0A0R3U081</accession>
<proteinExistence type="predicted"/>
<dbReference type="GO" id="GO:0046872">
    <property type="term" value="F:metal ion binding"/>
    <property type="evidence" value="ECO:0007669"/>
    <property type="project" value="UniProtKB-KW"/>
</dbReference>
<dbReference type="EMBL" id="UZAE01015542">
    <property type="protein sequence ID" value="VDO16130.1"/>
    <property type="molecule type" value="Genomic_DNA"/>
</dbReference>
<name>A0A0R3U081_RODNA</name>
<organism evidence="10">
    <name type="scientific">Rodentolepis nana</name>
    <name type="common">Dwarf tapeworm</name>
    <name type="synonym">Hymenolepis nana</name>
    <dbReference type="NCBI Taxonomy" id="102285"/>
    <lineage>
        <taxon>Eukaryota</taxon>
        <taxon>Metazoa</taxon>
        <taxon>Spiralia</taxon>
        <taxon>Lophotrochozoa</taxon>
        <taxon>Platyhelminthes</taxon>
        <taxon>Cestoda</taxon>
        <taxon>Eucestoda</taxon>
        <taxon>Cyclophyllidea</taxon>
        <taxon>Hymenolepididae</taxon>
        <taxon>Rodentolepis</taxon>
    </lineage>
</organism>
<dbReference type="AlphaFoldDB" id="A0A0R3U081"/>
<evidence type="ECO:0000256" key="2">
    <source>
        <dbReference type="ARBA" id="ARBA00022833"/>
    </source>
</evidence>
<feature type="DNA-binding region" description="DM" evidence="5">
    <location>
        <begin position="185"/>
        <end position="229"/>
    </location>
</feature>
<reference evidence="8 9" key="2">
    <citation type="submission" date="2018-11" db="EMBL/GenBank/DDBJ databases">
        <authorList>
            <consortium name="Pathogen Informatics"/>
        </authorList>
    </citation>
    <scope>NUCLEOTIDE SEQUENCE [LARGE SCALE GENOMIC DNA]</scope>
</reference>
<keyword evidence="1 5" id="KW-0479">Metal-binding</keyword>
<evidence type="ECO:0000256" key="3">
    <source>
        <dbReference type="ARBA" id="ARBA00023125"/>
    </source>
</evidence>
<evidence type="ECO:0000256" key="1">
    <source>
        <dbReference type="ARBA" id="ARBA00022723"/>
    </source>
</evidence>
<dbReference type="PROSITE" id="PS50809">
    <property type="entry name" value="DM_2"/>
    <property type="match status" value="2"/>
</dbReference>
<evidence type="ECO:0000313" key="8">
    <source>
        <dbReference type="EMBL" id="VDO16130.1"/>
    </source>
</evidence>
<reference evidence="10" key="1">
    <citation type="submission" date="2017-02" db="UniProtKB">
        <authorList>
            <consortium name="WormBaseParasite"/>
        </authorList>
    </citation>
    <scope>IDENTIFICATION</scope>
</reference>
<evidence type="ECO:0000256" key="6">
    <source>
        <dbReference type="SAM" id="MobiDB-lite"/>
    </source>
</evidence>
<dbReference type="Gene3D" id="4.10.1040.10">
    <property type="entry name" value="DM DNA-binding domain"/>
    <property type="match status" value="2"/>
</dbReference>
<dbReference type="STRING" id="102285.A0A0R3U081"/>
<dbReference type="Proteomes" id="UP000278807">
    <property type="component" value="Unassembled WGS sequence"/>
</dbReference>
<dbReference type="PANTHER" id="PTHR12322:SF53">
    <property type="entry name" value="DOUBLESEX-MAB RELATED 11E"/>
    <property type="match status" value="1"/>
</dbReference>
<feature type="compositionally biased region" description="Basic and acidic residues" evidence="6">
    <location>
        <begin position="267"/>
        <end position="276"/>
    </location>
</feature>
<evidence type="ECO:0000256" key="4">
    <source>
        <dbReference type="ARBA" id="ARBA00023242"/>
    </source>
</evidence>
<feature type="DNA-binding region" description="DM" evidence="5">
    <location>
        <begin position="101"/>
        <end position="148"/>
    </location>
</feature>
<dbReference type="GO" id="GO:0005634">
    <property type="term" value="C:nucleus"/>
    <property type="evidence" value="ECO:0007669"/>
    <property type="project" value="UniProtKB-SubCell"/>
</dbReference>
<feature type="compositionally biased region" description="Basic and acidic residues" evidence="6">
    <location>
        <begin position="165"/>
        <end position="182"/>
    </location>
</feature>
<dbReference type="PANTHER" id="PTHR12322">
    <property type="entry name" value="DOUBLESEX AND MAB-3 RELATED TRANSCRIPTION FACTOR DMRT"/>
    <property type="match status" value="1"/>
</dbReference>
<dbReference type="InterPro" id="IPR026607">
    <property type="entry name" value="DMRT"/>
</dbReference>
<dbReference type="Pfam" id="PF00751">
    <property type="entry name" value="DM"/>
    <property type="match status" value="2"/>
</dbReference>
<evidence type="ECO:0000313" key="9">
    <source>
        <dbReference type="Proteomes" id="UP000278807"/>
    </source>
</evidence>
<evidence type="ECO:0000259" key="7">
    <source>
        <dbReference type="PROSITE" id="PS50809"/>
    </source>
</evidence>
<feature type="compositionally biased region" description="Low complexity" evidence="6">
    <location>
        <begin position="24"/>
        <end position="34"/>
    </location>
</feature>
<dbReference type="SMART" id="SM00301">
    <property type="entry name" value="DM"/>
    <property type="match status" value="2"/>
</dbReference>
<comment type="subcellular location">
    <subcellularLocation>
        <location evidence="5">Nucleus</location>
    </subcellularLocation>
</comment>
<keyword evidence="2 5" id="KW-0862">Zinc</keyword>
<keyword evidence="4 5" id="KW-0539">Nucleus</keyword>
<feature type="region of interest" description="Disordered" evidence="6">
    <location>
        <begin position="151"/>
        <end position="182"/>
    </location>
</feature>
<dbReference type="GO" id="GO:0007548">
    <property type="term" value="P:sex differentiation"/>
    <property type="evidence" value="ECO:0007669"/>
    <property type="project" value="TreeGrafter"/>
</dbReference>
<dbReference type="InterPro" id="IPR001275">
    <property type="entry name" value="DM_DNA-bd"/>
</dbReference>
<dbReference type="GO" id="GO:0000981">
    <property type="term" value="F:DNA-binding transcription factor activity, RNA polymerase II-specific"/>
    <property type="evidence" value="ECO:0007669"/>
    <property type="project" value="TreeGrafter"/>
</dbReference>
<feature type="compositionally biased region" description="Polar residues" evidence="6">
    <location>
        <begin position="1"/>
        <end position="21"/>
    </location>
</feature>
<feature type="domain" description="DM" evidence="7">
    <location>
        <begin position="101"/>
        <end position="148"/>
    </location>
</feature>
<protein>
    <submittedName>
        <fullName evidence="10">DM domain-containing protein</fullName>
    </submittedName>
</protein>
<evidence type="ECO:0000313" key="10">
    <source>
        <dbReference type="WBParaSite" id="HNAJ_0001353001-mRNA-1"/>
    </source>
</evidence>
<feature type="domain" description="DM" evidence="7">
    <location>
        <begin position="185"/>
        <end position="229"/>
    </location>
</feature>